<keyword evidence="2" id="KW-1185">Reference proteome</keyword>
<evidence type="ECO:0008006" key="3">
    <source>
        <dbReference type="Google" id="ProtNLM"/>
    </source>
</evidence>
<reference evidence="1 2" key="1">
    <citation type="submission" date="2015-01" db="EMBL/GenBank/DDBJ databases">
        <title>Deinococcus puniceus/DY1/ whole genome sequencing.</title>
        <authorList>
            <person name="Kim M.K."/>
            <person name="Srinivasan S."/>
            <person name="Lee J.-J."/>
        </authorList>
    </citation>
    <scope>NUCLEOTIDE SEQUENCE [LARGE SCALE GENOMIC DNA]</scope>
    <source>
        <strain evidence="1 2">DY1</strain>
    </source>
</reference>
<dbReference type="Gene3D" id="1.20.120.330">
    <property type="entry name" value="Nucleotidyltransferases domain 2"/>
    <property type="match status" value="1"/>
</dbReference>
<sequence>MNPAARLDALDALDTRIRAALLADDRLLYALAYGSRTQIRPDGSPAADEWSDLEYYAFVRVGRPLVAFEFLRAITPVALEVVNPFGTPNIVTPDLLRVELHLEPESALDQIRGWPNGGGDPAQMLIKDQGGTLASILGEWASRPSFASTLPGSQTEFDNMLNWLVFASAVALRGESLRAWELLNWVRGGLLRLARTLHGAPQPQAPARNAERDLPPGVLAALNETVSGTAVQACFAALALARALAARLQLDPRAEVLDALQAELKAPTDSQ</sequence>
<evidence type="ECO:0000313" key="1">
    <source>
        <dbReference type="EMBL" id="ANE44854.1"/>
    </source>
</evidence>
<dbReference type="InterPro" id="IPR043519">
    <property type="entry name" value="NT_sf"/>
</dbReference>
<dbReference type="Proteomes" id="UP000077363">
    <property type="component" value="Chromosome"/>
</dbReference>
<proteinExistence type="predicted"/>
<dbReference type="EMBL" id="CP011387">
    <property type="protein sequence ID" value="ANE44854.1"/>
    <property type="molecule type" value="Genomic_DNA"/>
</dbReference>
<protein>
    <recommendedName>
        <fullName evidence="3">Lincosamide nucleotidyltransferase</fullName>
    </recommendedName>
</protein>
<accession>A0A172TD41</accession>
<gene>
    <name evidence="1" type="ORF">SU48_07565</name>
</gene>
<dbReference type="STRING" id="1182568.SU48_07565"/>
<dbReference type="PATRIC" id="fig|1182568.3.peg.1572"/>
<evidence type="ECO:0000313" key="2">
    <source>
        <dbReference type="Proteomes" id="UP000077363"/>
    </source>
</evidence>
<dbReference type="OrthoDB" id="65410at2"/>
<dbReference type="KEGG" id="dpu:SU48_07565"/>
<organism evidence="1 2">
    <name type="scientific">Deinococcus puniceus</name>
    <dbReference type="NCBI Taxonomy" id="1182568"/>
    <lineage>
        <taxon>Bacteria</taxon>
        <taxon>Thermotogati</taxon>
        <taxon>Deinococcota</taxon>
        <taxon>Deinococci</taxon>
        <taxon>Deinococcales</taxon>
        <taxon>Deinococcaceae</taxon>
        <taxon>Deinococcus</taxon>
    </lineage>
</organism>
<dbReference type="AlphaFoldDB" id="A0A172TD41"/>
<name>A0A172TD41_9DEIO</name>
<dbReference type="Gene3D" id="3.30.460.10">
    <property type="entry name" value="Beta Polymerase, domain 2"/>
    <property type="match status" value="1"/>
</dbReference>